<organism evidence="1 2">
    <name type="scientific">Nematocida parisii (strain ERTm3)</name>
    <name type="common">Nematode killer fungus</name>
    <dbReference type="NCBI Taxonomy" id="935791"/>
    <lineage>
        <taxon>Eukaryota</taxon>
        <taxon>Fungi</taxon>
        <taxon>Fungi incertae sedis</taxon>
        <taxon>Microsporidia</taxon>
        <taxon>Nematocida</taxon>
    </lineage>
</organism>
<protein>
    <submittedName>
        <fullName evidence="1">Uncharacterized protein</fullName>
    </submittedName>
</protein>
<accession>I3EDE6</accession>
<dbReference type="VEuPathDB" id="MicrosporidiaDB:NEQG_02578"/>
<reference evidence="1" key="1">
    <citation type="submission" date="2011-01" db="EMBL/GenBank/DDBJ databases">
        <title>The Genome Sequence of Nematocida parisii strain ERTm3.</title>
        <authorList>
            <consortium name="The Broad Institute Genome Sequencing Platform"/>
            <consortium name="The Broad Institute Genome Sequencing Center for Infectious Disease"/>
            <person name="Cuomo C."/>
            <person name="Troemel E."/>
            <person name="Young S.K."/>
            <person name="Zeng Q."/>
            <person name="Gargeya S."/>
            <person name="Fitzgerald M."/>
            <person name="Haas B."/>
            <person name="Abouelleil A."/>
            <person name="Alvarado L."/>
            <person name="Arachchi H.M."/>
            <person name="Berlin A."/>
            <person name="Chapman S.B."/>
            <person name="Gearin G."/>
            <person name="Goldberg J."/>
            <person name="Griggs A."/>
            <person name="Gujja S."/>
            <person name="Hansen M."/>
            <person name="Heiman D."/>
            <person name="Howarth C."/>
            <person name="Larimer J."/>
            <person name="Lui A."/>
            <person name="MacDonald P.J.P."/>
            <person name="McCowen C."/>
            <person name="Montmayeur A."/>
            <person name="Murphy C."/>
            <person name="Neiman D."/>
            <person name="Pearson M."/>
            <person name="Priest M."/>
            <person name="Roberts A."/>
            <person name="Saif S."/>
            <person name="Shea T."/>
            <person name="Sisk P."/>
            <person name="Stolte C."/>
            <person name="Sykes S."/>
            <person name="Wortman J."/>
            <person name="Nusbaum C."/>
            <person name="Birren B."/>
        </authorList>
    </citation>
    <scope>NUCLEOTIDE SEQUENCE</scope>
    <source>
        <strain evidence="1">ERTm3</strain>
    </source>
</reference>
<name>I3EDE6_NEMP3</name>
<dbReference type="OrthoDB" id="2186922at2759"/>
<keyword evidence="2" id="KW-1185">Reference proteome</keyword>
<evidence type="ECO:0000313" key="1">
    <source>
        <dbReference type="EMBL" id="EIJ87243.1"/>
    </source>
</evidence>
<dbReference type="AlphaFoldDB" id="I3EDE6"/>
<dbReference type="InParanoid" id="I3EDE6"/>
<sequence length="124" mass="14615">MIWKVQILSRNTGEGWTHLNTNNSLEIRVALRRNTVRIYLKFFRCRETVETVKISNSTVEIQQKYSSLGIFTNNRKIQLKFASEQETLTLLNKIVYAQLMYTLRRGLHAITRKHKNPGTYQTKL</sequence>
<dbReference type="OMA" id="WAHINAM"/>
<dbReference type="EMBL" id="GL870884">
    <property type="protein sequence ID" value="EIJ87243.1"/>
    <property type="molecule type" value="Genomic_DNA"/>
</dbReference>
<dbReference type="Proteomes" id="UP000002872">
    <property type="component" value="Unassembled WGS sequence"/>
</dbReference>
<gene>
    <name evidence="1" type="ORF">NEQG_02578</name>
</gene>
<dbReference type="HOGENOM" id="CLU_2004496_0_0_1"/>
<proteinExistence type="predicted"/>
<evidence type="ECO:0000313" key="2">
    <source>
        <dbReference type="Proteomes" id="UP000002872"/>
    </source>
</evidence>